<name>A0ABX0B3S1_9GAMM</name>
<dbReference type="EMBL" id="WSFE01000050">
    <property type="protein sequence ID" value="NDL27721.1"/>
    <property type="molecule type" value="Genomic_DNA"/>
</dbReference>
<dbReference type="Proteomes" id="UP000470051">
    <property type="component" value="Unassembled WGS sequence"/>
</dbReference>
<reference evidence="1 2" key="1">
    <citation type="submission" date="2019-12" db="EMBL/GenBank/DDBJ databases">
        <title>Engineering Photorhabdus to improve their lethality against agricultural pests.</title>
        <authorList>
            <person name="Machado R.A.R."/>
        </authorList>
    </citation>
    <scope>NUCLEOTIDE SEQUENCE [LARGE SCALE GENOMIC DNA]</scope>
    <source>
        <strain evidence="1 2">M-HU2</strain>
    </source>
</reference>
<sequence length="58" mass="6608">MGSLAAFYGGEQSQECHEAFKSVYEFTMKGNFDNLAADVSIDMILKEHRTIIHYFSTQ</sequence>
<dbReference type="RefSeq" id="WP_158536620.1">
    <property type="nucleotide sequence ID" value="NZ_CAWPKC010000050.1"/>
</dbReference>
<organism evidence="1 2">
    <name type="scientific">Photorhabdus kayaii</name>
    <dbReference type="NCBI Taxonomy" id="230088"/>
    <lineage>
        <taxon>Bacteria</taxon>
        <taxon>Pseudomonadati</taxon>
        <taxon>Pseudomonadota</taxon>
        <taxon>Gammaproteobacteria</taxon>
        <taxon>Enterobacterales</taxon>
        <taxon>Morganellaceae</taxon>
        <taxon>Photorhabdus</taxon>
    </lineage>
</organism>
<proteinExistence type="predicted"/>
<accession>A0ABX0B3S1</accession>
<comment type="caution">
    <text evidence="1">The sequence shown here is derived from an EMBL/GenBank/DDBJ whole genome shotgun (WGS) entry which is preliminary data.</text>
</comment>
<evidence type="ECO:0000313" key="1">
    <source>
        <dbReference type="EMBL" id="NDL27721.1"/>
    </source>
</evidence>
<protein>
    <submittedName>
        <fullName evidence="1">Uncharacterized protein</fullName>
    </submittedName>
</protein>
<evidence type="ECO:0000313" key="2">
    <source>
        <dbReference type="Proteomes" id="UP000470051"/>
    </source>
</evidence>
<keyword evidence="2" id="KW-1185">Reference proteome</keyword>
<gene>
    <name evidence="1" type="ORF">GPY42_22090</name>
</gene>